<dbReference type="Proteomes" id="UP000199226">
    <property type="component" value="Unassembled WGS sequence"/>
</dbReference>
<keyword evidence="4" id="KW-0012">Acyltransferase</keyword>
<accession>A0A1G9WVC5</accession>
<keyword evidence="2 5" id="KW-0808">Transferase</keyword>
<dbReference type="OrthoDB" id="9812571at2"/>
<dbReference type="EMBL" id="FNHH01000027">
    <property type="protein sequence ID" value="SDM88086.1"/>
    <property type="molecule type" value="Genomic_DNA"/>
</dbReference>
<name>A0A1G9WVC5_9SPHI</name>
<evidence type="ECO:0000256" key="1">
    <source>
        <dbReference type="ARBA" id="ARBA00007274"/>
    </source>
</evidence>
<dbReference type="GO" id="GO:0005829">
    <property type="term" value="C:cytosol"/>
    <property type="evidence" value="ECO:0007669"/>
    <property type="project" value="TreeGrafter"/>
</dbReference>
<dbReference type="InterPro" id="IPR051159">
    <property type="entry name" value="Hexapeptide_acetyltransf"/>
</dbReference>
<organism evidence="5 6">
    <name type="scientific">Daejeonella rubra</name>
    <dbReference type="NCBI Taxonomy" id="990371"/>
    <lineage>
        <taxon>Bacteria</taxon>
        <taxon>Pseudomonadati</taxon>
        <taxon>Bacteroidota</taxon>
        <taxon>Sphingobacteriia</taxon>
        <taxon>Sphingobacteriales</taxon>
        <taxon>Sphingobacteriaceae</taxon>
        <taxon>Daejeonella</taxon>
    </lineage>
</organism>
<keyword evidence="3" id="KW-0677">Repeat</keyword>
<dbReference type="Gene3D" id="2.160.10.10">
    <property type="entry name" value="Hexapeptide repeat proteins"/>
    <property type="match status" value="1"/>
</dbReference>
<dbReference type="AlphaFoldDB" id="A0A1G9WVC5"/>
<dbReference type="PANTHER" id="PTHR23416:SF23">
    <property type="entry name" value="ACETYLTRANSFERASE C18B11.09C-RELATED"/>
    <property type="match status" value="1"/>
</dbReference>
<keyword evidence="6" id="KW-1185">Reference proteome</keyword>
<dbReference type="InterPro" id="IPR001451">
    <property type="entry name" value="Hexapep"/>
</dbReference>
<dbReference type="PROSITE" id="PS00101">
    <property type="entry name" value="HEXAPEP_TRANSFERASES"/>
    <property type="match status" value="1"/>
</dbReference>
<reference evidence="6" key="1">
    <citation type="submission" date="2016-10" db="EMBL/GenBank/DDBJ databases">
        <authorList>
            <person name="Varghese N."/>
            <person name="Submissions S."/>
        </authorList>
    </citation>
    <scope>NUCLEOTIDE SEQUENCE [LARGE SCALE GENOMIC DNA]</scope>
    <source>
        <strain evidence="6">DSM 24536</strain>
    </source>
</reference>
<dbReference type="PANTHER" id="PTHR23416">
    <property type="entry name" value="SIALIC ACID SYNTHASE-RELATED"/>
    <property type="match status" value="1"/>
</dbReference>
<dbReference type="Pfam" id="PF00132">
    <property type="entry name" value="Hexapep"/>
    <property type="match status" value="1"/>
</dbReference>
<dbReference type="STRING" id="990371.SAMN05421813_12715"/>
<dbReference type="InterPro" id="IPR018357">
    <property type="entry name" value="Hexapep_transf_CS"/>
</dbReference>
<evidence type="ECO:0000256" key="2">
    <source>
        <dbReference type="ARBA" id="ARBA00022679"/>
    </source>
</evidence>
<gene>
    <name evidence="5" type="ORF">SAMN05421813_12715</name>
</gene>
<dbReference type="RefSeq" id="WP_090706243.1">
    <property type="nucleotide sequence ID" value="NZ_FNHH01000027.1"/>
</dbReference>
<comment type="similarity">
    <text evidence="1">Belongs to the transferase hexapeptide repeat family.</text>
</comment>
<proteinExistence type="inferred from homology"/>
<protein>
    <submittedName>
        <fullName evidence="5">Transferase hexapeptide (Six repeat-containing protein)</fullName>
    </submittedName>
</protein>
<evidence type="ECO:0000313" key="5">
    <source>
        <dbReference type="EMBL" id="SDM88086.1"/>
    </source>
</evidence>
<evidence type="ECO:0000256" key="3">
    <source>
        <dbReference type="ARBA" id="ARBA00022737"/>
    </source>
</evidence>
<evidence type="ECO:0000313" key="6">
    <source>
        <dbReference type="Proteomes" id="UP000199226"/>
    </source>
</evidence>
<dbReference type="SUPFAM" id="SSF51161">
    <property type="entry name" value="Trimeric LpxA-like enzymes"/>
    <property type="match status" value="1"/>
</dbReference>
<sequence>MLITEIINKVRYSKIADRIGPDMPFSHWRLYFRSSMLNLCRKKFLRFAEGAEFRPGAYAVGCSRIELGKRVIIRPGTMLFGESEALFRSIIIEDDVMLGCGVHVYINNHKFDDKNISIIDQGYYPDEPVWLKEGCWIGANSILLPGVTIGKNSVIGAGSIVTKSIPDGVIAVGSPARVIRNI</sequence>
<dbReference type="GO" id="GO:0008374">
    <property type="term" value="F:O-acyltransferase activity"/>
    <property type="evidence" value="ECO:0007669"/>
    <property type="project" value="TreeGrafter"/>
</dbReference>
<evidence type="ECO:0000256" key="4">
    <source>
        <dbReference type="ARBA" id="ARBA00023315"/>
    </source>
</evidence>
<dbReference type="InterPro" id="IPR011004">
    <property type="entry name" value="Trimer_LpxA-like_sf"/>
</dbReference>
<dbReference type="CDD" id="cd04647">
    <property type="entry name" value="LbH_MAT_like"/>
    <property type="match status" value="1"/>
</dbReference>